<dbReference type="eggNOG" id="COG0571">
    <property type="taxonomic scope" value="Bacteria"/>
</dbReference>
<protein>
    <recommendedName>
        <fullName evidence="15">Ribonuclease 3</fullName>
        <ecNumber evidence="15">3.1.26.3</ecNumber>
    </recommendedName>
    <alternativeName>
        <fullName evidence="15">Ribonuclease III</fullName>
        <shortName evidence="15">RNase III</shortName>
    </alternativeName>
</protein>
<keyword evidence="11 15" id="KW-0255">Endonuclease</keyword>
<dbReference type="GO" id="GO:0019843">
    <property type="term" value="F:rRNA binding"/>
    <property type="evidence" value="ECO:0007669"/>
    <property type="project" value="UniProtKB-KW"/>
</dbReference>
<dbReference type="SUPFAM" id="SSF69065">
    <property type="entry name" value="RNase III domain-like"/>
    <property type="match status" value="1"/>
</dbReference>
<keyword evidence="12 15" id="KW-0378">Hydrolase</keyword>
<evidence type="ECO:0000256" key="12">
    <source>
        <dbReference type="ARBA" id="ARBA00022801"/>
    </source>
</evidence>
<dbReference type="GO" id="GO:0008033">
    <property type="term" value="P:tRNA processing"/>
    <property type="evidence" value="ECO:0007669"/>
    <property type="project" value="UniProtKB-KW"/>
</dbReference>
<dbReference type="InterPro" id="IPR000999">
    <property type="entry name" value="RNase_III_dom"/>
</dbReference>
<evidence type="ECO:0000256" key="3">
    <source>
        <dbReference type="ARBA" id="ARBA00010183"/>
    </source>
</evidence>
<evidence type="ECO:0000256" key="11">
    <source>
        <dbReference type="ARBA" id="ARBA00022759"/>
    </source>
</evidence>
<proteinExistence type="inferred from homology"/>
<dbReference type="PROSITE" id="PS50142">
    <property type="entry name" value="RNASE_3_2"/>
    <property type="match status" value="1"/>
</dbReference>
<dbReference type="PROSITE" id="PS50137">
    <property type="entry name" value="DS_RBD"/>
    <property type="match status" value="1"/>
</dbReference>
<dbReference type="GO" id="GO:0004525">
    <property type="term" value="F:ribonuclease III activity"/>
    <property type="evidence" value="ECO:0007669"/>
    <property type="project" value="UniProtKB-UniRule"/>
</dbReference>
<feature type="active site" evidence="15">
    <location>
        <position position="231"/>
    </location>
</feature>
<dbReference type="GO" id="GO:0005737">
    <property type="term" value="C:cytoplasm"/>
    <property type="evidence" value="ECO:0007669"/>
    <property type="project" value="UniProtKB-SubCell"/>
</dbReference>
<dbReference type="GO" id="GO:0003725">
    <property type="term" value="F:double-stranded RNA binding"/>
    <property type="evidence" value="ECO:0007669"/>
    <property type="project" value="TreeGrafter"/>
</dbReference>
<dbReference type="Gene3D" id="3.30.160.20">
    <property type="match status" value="1"/>
</dbReference>
<feature type="binding site" evidence="15">
    <location>
        <position position="152"/>
    </location>
    <ligand>
        <name>Mg(2+)</name>
        <dbReference type="ChEBI" id="CHEBI:18420"/>
    </ligand>
</feature>
<evidence type="ECO:0000256" key="14">
    <source>
        <dbReference type="ARBA" id="ARBA00022884"/>
    </source>
</evidence>
<accession>E5XM67</accession>
<dbReference type="STRING" id="679197.HMPREF9336_00587"/>
<name>E5XM67_SEGRC</name>
<keyword evidence="7 15" id="KW-0507">mRNA processing</keyword>
<evidence type="ECO:0000256" key="5">
    <source>
        <dbReference type="ARBA" id="ARBA00022490"/>
    </source>
</evidence>
<gene>
    <name evidence="15" type="primary">rnc</name>
    <name evidence="19" type="ORF">HMPREF9336_00587</name>
</gene>
<feature type="binding site" evidence="15">
    <location>
        <position position="231"/>
    </location>
    <ligand>
        <name>Mg(2+)</name>
        <dbReference type="ChEBI" id="CHEBI:18420"/>
    </ligand>
</feature>
<dbReference type="SMART" id="SM00358">
    <property type="entry name" value="DSRM"/>
    <property type="match status" value="1"/>
</dbReference>
<feature type="compositionally biased region" description="Acidic residues" evidence="16">
    <location>
        <begin position="27"/>
        <end position="36"/>
    </location>
</feature>
<dbReference type="PANTHER" id="PTHR11207">
    <property type="entry name" value="RIBONUCLEASE III"/>
    <property type="match status" value="1"/>
</dbReference>
<keyword evidence="6 15" id="KW-0698">rRNA processing</keyword>
<dbReference type="GO" id="GO:0042802">
    <property type="term" value="F:identical protein binding"/>
    <property type="evidence" value="ECO:0007669"/>
    <property type="project" value="UniProtKB-ARBA"/>
</dbReference>
<keyword evidence="10 15" id="KW-0479">Metal-binding</keyword>
<evidence type="ECO:0000256" key="1">
    <source>
        <dbReference type="ARBA" id="ARBA00000109"/>
    </source>
</evidence>
<keyword evidence="8 15" id="KW-0819">tRNA processing</keyword>
<evidence type="ECO:0000256" key="16">
    <source>
        <dbReference type="SAM" id="MobiDB-lite"/>
    </source>
</evidence>
<keyword evidence="15" id="KW-0699">rRNA-binding</keyword>
<comment type="subunit">
    <text evidence="4 15">Homodimer.</text>
</comment>
<feature type="region of interest" description="Disordered" evidence="16">
    <location>
        <begin position="1"/>
        <end position="105"/>
    </location>
</feature>
<dbReference type="InterPro" id="IPR014720">
    <property type="entry name" value="dsRBD_dom"/>
</dbReference>
<keyword evidence="5 15" id="KW-0963">Cytoplasm</keyword>
<dbReference type="HAMAP" id="MF_00104">
    <property type="entry name" value="RNase_III"/>
    <property type="match status" value="1"/>
</dbReference>
<feature type="domain" description="DRBM" evidence="17">
    <location>
        <begin position="269"/>
        <end position="337"/>
    </location>
</feature>
<sequence>MSKSDERQDGPPAVEPVQFLAPRVDPEDGGAGDDLDLTAIHAGAARAKAPVRAAQQESRRPPARSAAPQKRAASGRKDAVAGKPASASKPKSAGPVRSVDKRRKASECVVSDPAELFDSIGVTLQESLLTLALTHRSWANEHGEVPTNERLEFLGDTVLGLVITEQLYVTHPDKEEGELAKLRANIVSTISLAEIARRLGKGGLGEYLYLGNGEMRTGGKNKDSILADGLEALLGAVHIQYGIEKAREVVLHLCAPLLARAARLGAGLDWKTSLQELCARRGLRPPVYEVAEAGPDHEKLFTAVVLIEEKSLGTGSGRTKKEAEMKAAGHAWGVISGEDVALPSLGL</sequence>
<evidence type="ECO:0000256" key="2">
    <source>
        <dbReference type="ARBA" id="ARBA00004496"/>
    </source>
</evidence>
<organism evidence="19 20">
    <name type="scientific">Segniliparus rugosus (strain ATCC BAA-974 / DSM 45345 / CCUG 50838 / CIP 108380 / JCM 13579 / CDC 945)</name>
    <dbReference type="NCBI Taxonomy" id="679197"/>
    <lineage>
        <taxon>Bacteria</taxon>
        <taxon>Bacillati</taxon>
        <taxon>Actinomycetota</taxon>
        <taxon>Actinomycetes</taxon>
        <taxon>Mycobacteriales</taxon>
        <taxon>Segniliparaceae</taxon>
        <taxon>Segniliparus</taxon>
    </lineage>
</organism>
<evidence type="ECO:0000313" key="19">
    <source>
        <dbReference type="EMBL" id="EFV14557.1"/>
    </source>
</evidence>
<comment type="caution">
    <text evidence="19">The sequence shown here is derived from an EMBL/GenBank/DDBJ whole genome shotgun (WGS) entry which is preliminary data.</text>
</comment>
<dbReference type="AlphaFoldDB" id="E5XM67"/>
<reference evidence="19 20" key="1">
    <citation type="journal article" date="2011" name="Stand. Genomic Sci.">
        <title>High quality draft genome sequence of Segniliparus rugosus CDC 945(T)= (ATCC BAA-974(T)).</title>
        <authorList>
            <person name="Earl A.M."/>
            <person name="Desjardins C.A."/>
            <person name="Fitzgerald M.G."/>
            <person name="Arachchi H.M."/>
            <person name="Zeng Q."/>
            <person name="Mehta T."/>
            <person name="Griggs A."/>
            <person name="Birren B.W."/>
            <person name="Toney N.C."/>
            <person name="Carr J."/>
            <person name="Posey J."/>
            <person name="Butler W.R."/>
        </authorList>
    </citation>
    <scope>NUCLEOTIDE SEQUENCE [LARGE SCALE GENOMIC DNA]</scope>
    <source>
        <strain evidence="20">ATCC BAA-974 / DSM 45345 / CCUG 50838 / CIP 108380 / JCM 13579 / CDC 945</strain>
    </source>
</reference>
<dbReference type="SMART" id="SM00535">
    <property type="entry name" value="RIBOc"/>
    <property type="match status" value="1"/>
</dbReference>
<comment type="subcellular location">
    <subcellularLocation>
        <location evidence="2 15">Cytoplasm</location>
    </subcellularLocation>
</comment>
<dbReference type="EC" id="3.1.26.3" evidence="15"/>
<dbReference type="CDD" id="cd00593">
    <property type="entry name" value="RIBOc"/>
    <property type="match status" value="1"/>
</dbReference>
<comment type="function">
    <text evidence="15">Digests double-stranded RNA. Involved in the processing of primary rRNA transcript to yield the immediate precursors to the large and small rRNAs (23S and 16S). Processes some mRNAs, and tRNAs when they are encoded in the rRNA operon. Processes pre-crRNA and tracrRNA of type II CRISPR loci if present in the organism.</text>
</comment>
<feature type="binding site" evidence="15">
    <location>
        <position position="228"/>
    </location>
    <ligand>
        <name>Mg(2+)</name>
        <dbReference type="ChEBI" id="CHEBI:18420"/>
    </ligand>
</feature>
<dbReference type="CDD" id="cd10845">
    <property type="entry name" value="DSRM_RNAse_III_family"/>
    <property type="match status" value="1"/>
</dbReference>
<evidence type="ECO:0000256" key="8">
    <source>
        <dbReference type="ARBA" id="ARBA00022694"/>
    </source>
</evidence>
<evidence type="ECO:0000256" key="15">
    <source>
        <dbReference type="HAMAP-Rule" id="MF_00104"/>
    </source>
</evidence>
<evidence type="ECO:0000313" key="20">
    <source>
        <dbReference type="Proteomes" id="UP000004816"/>
    </source>
</evidence>
<evidence type="ECO:0000259" key="18">
    <source>
        <dbReference type="PROSITE" id="PS50142"/>
    </source>
</evidence>
<comment type="catalytic activity">
    <reaction evidence="1 15">
        <text>Endonucleolytic cleavage to 5'-phosphomonoester.</text>
        <dbReference type="EC" id="3.1.26.3"/>
    </reaction>
</comment>
<dbReference type="GO" id="GO:0046872">
    <property type="term" value="F:metal ion binding"/>
    <property type="evidence" value="ECO:0007669"/>
    <property type="project" value="UniProtKB-KW"/>
</dbReference>
<feature type="active site" evidence="15">
    <location>
        <position position="156"/>
    </location>
</feature>
<comment type="cofactor">
    <cofactor evidence="15">
        <name>Mg(2+)</name>
        <dbReference type="ChEBI" id="CHEBI:18420"/>
    </cofactor>
</comment>
<dbReference type="Gene3D" id="1.10.1520.10">
    <property type="entry name" value="Ribonuclease III domain"/>
    <property type="match status" value="1"/>
</dbReference>
<keyword evidence="14 15" id="KW-0694">RNA-binding</keyword>
<evidence type="ECO:0000256" key="6">
    <source>
        <dbReference type="ARBA" id="ARBA00022552"/>
    </source>
</evidence>
<dbReference type="PANTHER" id="PTHR11207:SF0">
    <property type="entry name" value="RIBONUCLEASE 3"/>
    <property type="match status" value="1"/>
</dbReference>
<dbReference type="Pfam" id="PF00035">
    <property type="entry name" value="dsrm"/>
    <property type="match status" value="1"/>
</dbReference>
<dbReference type="GO" id="GO:0010468">
    <property type="term" value="P:regulation of gene expression"/>
    <property type="evidence" value="ECO:0007669"/>
    <property type="project" value="TreeGrafter"/>
</dbReference>
<evidence type="ECO:0000256" key="7">
    <source>
        <dbReference type="ARBA" id="ARBA00022664"/>
    </source>
</evidence>
<dbReference type="GO" id="GO:0006364">
    <property type="term" value="P:rRNA processing"/>
    <property type="evidence" value="ECO:0007669"/>
    <property type="project" value="UniProtKB-UniRule"/>
</dbReference>
<dbReference type="HOGENOM" id="CLU_798985_0_0_11"/>
<evidence type="ECO:0000256" key="9">
    <source>
        <dbReference type="ARBA" id="ARBA00022722"/>
    </source>
</evidence>
<keyword evidence="13 15" id="KW-0460">Magnesium</keyword>
<dbReference type="InterPro" id="IPR011907">
    <property type="entry name" value="RNase_III"/>
</dbReference>
<comment type="similarity">
    <text evidence="3">Belongs to the ribonuclease III family.</text>
</comment>
<evidence type="ECO:0000256" key="4">
    <source>
        <dbReference type="ARBA" id="ARBA00011738"/>
    </source>
</evidence>
<keyword evidence="9 15" id="KW-0540">Nuclease</keyword>
<dbReference type="Pfam" id="PF14622">
    <property type="entry name" value="Ribonucleas_3_3"/>
    <property type="match status" value="1"/>
</dbReference>
<dbReference type="NCBIfam" id="TIGR02191">
    <property type="entry name" value="RNaseIII"/>
    <property type="match status" value="1"/>
</dbReference>
<dbReference type="InterPro" id="IPR036389">
    <property type="entry name" value="RNase_III_sf"/>
</dbReference>
<feature type="domain" description="RNase III" evidence="18">
    <location>
        <begin position="120"/>
        <end position="242"/>
    </location>
</feature>
<dbReference type="SUPFAM" id="SSF54768">
    <property type="entry name" value="dsRNA-binding domain-like"/>
    <property type="match status" value="1"/>
</dbReference>
<keyword evidence="20" id="KW-1185">Reference proteome</keyword>
<dbReference type="EMBL" id="ACZI02000003">
    <property type="protein sequence ID" value="EFV14557.1"/>
    <property type="molecule type" value="Genomic_DNA"/>
</dbReference>
<feature type="compositionally biased region" description="Low complexity" evidence="16">
    <location>
        <begin position="42"/>
        <end position="54"/>
    </location>
</feature>
<dbReference type="Proteomes" id="UP000004816">
    <property type="component" value="Unassembled WGS sequence"/>
</dbReference>
<evidence type="ECO:0000256" key="10">
    <source>
        <dbReference type="ARBA" id="ARBA00022723"/>
    </source>
</evidence>
<dbReference type="GO" id="GO:0006397">
    <property type="term" value="P:mRNA processing"/>
    <property type="evidence" value="ECO:0007669"/>
    <property type="project" value="UniProtKB-UniRule"/>
</dbReference>
<evidence type="ECO:0000259" key="17">
    <source>
        <dbReference type="PROSITE" id="PS50137"/>
    </source>
</evidence>
<dbReference type="FunFam" id="1.10.1520.10:FF:000001">
    <property type="entry name" value="Ribonuclease 3"/>
    <property type="match status" value="1"/>
</dbReference>
<evidence type="ECO:0000256" key="13">
    <source>
        <dbReference type="ARBA" id="ARBA00022842"/>
    </source>
</evidence>
<dbReference type="FunFam" id="3.30.160.20:FF:000003">
    <property type="entry name" value="Ribonuclease 3"/>
    <property type="match status" value="1"/>
</dbReference>